<evidence type="ECO:0000313" key="8">
    <source>
        <dbReference type="EMBL" id="BAN36031.1"/>
    </source>
</evidence>
<dbReference type="STRING" id="1163617.SCD_n02223"/>
<keyword evidence="3" id="KW-0547">Nucleotide-binding</keyword>
<evidence type="ECO:0000256" key="4">
    <source>
        <dbReference type="ARBA" id="ARBA00022840"/>
    </source>
</evidence>
<dbReference type="GO" id="GO:0016887">
    <property type="term" value="F:ATP hydrolysis activity"/>
    <property type="evidence" value="ECO:0007669"/>
    <property type="project" value="InterPro"/>
</dbReference>
<evidence type="ECO:0000313" key="9">
    <source>
        <dbReference type="Proteomes" id="UP000015559"/>
    </source>
</evidence>
<keyword evidence="4" id="KW-0067">ATP-binding</keyword>
<keyword evidence="2" id="KW-0472">Membrane</keyword>
<dbReference type="EMBL" id="AP013066">
    <property type="protein sequence ID" value="BAN36031.1"/>
    <property type="molecule type" value="Genomic_DNA"/>
</dbReference>
<dbReference type="AlphaFoldDB" id="S6AIG8"/>
<evidence type="ECO:0000259" key="7">
    <source>
        <dbReference type="PROSITE" id="PS50893"/>
    </source>
</evidence>
<dbReference type="PANTHER" id="PTHR42794:SF1">
    <property type="entry name" value="HEMIN IMPORT ATP-BINDING PROTEIN HMUV"/>
    <property type="match status" value="1"/>
</dbReference>
<keyword evidence="5" id="KW-1278">Translocase</keyword>
<evidence type="ECO:0000256" key="5">
    <source>
        <dbReference type="ARBA" id="ARBA00022967"/>
    </source>
</evidence>
<accession>S6AIG8</accession>
<protein>
    <submittedName>
        <fullName evidence="8">ABC transporter-like protein</fullName>
    </submittedName>
</protein>
<dbReference type="CDD" id="cd03214">
    <property type="entry name" value="ABC_Iron-Siderophores_B12_Hemin"/>
    <property type="match status" value="1"/>
</dbReference>
<feature type="domain" description="ABC transporter" evidence="7">
    <location>
        <begin position="2"/>
        <end position="237"/>
    </location>
</feature>
<dbReference type="PROSITE" id="PS00211">
    <property type="entry name" value="ABC_TRANSPORTER_1"/>
    <property type="match status" value="1"/>
</dbReference>
<dbReference type="InterPro" id="IPR003439">
    <property type="entry name" value="ABC_transporter-like_ATP-bd"/>
</dbReference>
<reference evidence="8 9" key="1">
    <citation type="journal article" date="2012" name="Appl. Environ. Microbiol.">
        <title>Draft genome sequence of a psychrotolerant sulfur-oxidizing bacterium, Sulfuricella denitrificans skB26, and proteomic insights into cold adaptation.</title>
        <authorList>
            <person name="Watanabe T."/>
            <person name="Kojima H."/>
            <person name="Fukui M."/>
        </authorList>
    </citation>
    <scope>NUCLEOTIDE SEQUENCE [LARGE SCALE GENOMIC DNA]</scope>
    <source>
        <strain evidence="9">skB26</strain>
    </source>
</reference>
<dbReference type="PROSITE" id="PS50893">
    <property type="entry name" value="ABC_TRANSPORTER_2"/>
    <property type="match status" value="1"/>
</dbReference>
<dbReference type="eggNOG" id="COG1120">
    <property type="taxonomic scope" value="Bacteria"/>
</dbReference>
<gene>
    <name evidence="8" type="ORF">SCD_n02223</name>
</gene>
<evidence type="ECO:0000256" key="6">
    <source>
        <dbReference type="ARBA" id="ARBA00037066"/>
    </source>
</evidence>
<dbReference type="Gene3D" id="3.40.50.300">
    <property type="entry name" value="P-loop containing nucleotide triphosphate hydrolases"/>
    <property type="match status" value="1"/>
</dbReference>
<keyword evidence="2" id="KW-1003">Cell membrane</keyword>
<organism evidence="8 9">
    <name type="scientific">Sulfuricella denitrificans (strain DSM 22764 / NBRC 105220 / skB26)</name>
    <dbReference type="NCBI Taxonomy" id="1163617"/>
    <lineage>
        <taxon>Bacteria</taxon>
        <taxon>Pseudomonadati</taxon>
        <taxon>Pseudomonadota</taxon>
        <taxon>Betaproteobacteria</taxon>
        <taxon>Nitrosomonadales</taxon>
        <taxon>Sulfuricellaceae</taxon>
        <taxon>Sulfuricella</taxon>
    </lineage>
</organism>
<dbReference type="InterPro" id="IPR003593">
    <property type="entry name" value="AAA+_ATPase"/>
</dbReference>
<dbReference type="SMART" id="SM00382">
    <property type="entry name" value="AAA"/>
    <property type="match status" value="1"/>
</dbReference>
<evidence type="ECO:0000256" key="3">
    <source>
        <dbReference type="ARBA" id="ARBA00022741"/>
    </source>
</evidence>
<comment type="function">
    <text evidence="6">Part of the ABC transporter complex HmuTUV involved in hemin import. Responsible for energy coupling to the transport system.</text>
</comment>
<sequence length="252" mass="27762">MLRAEGLNLSVPGKVLCRDLSIAIKPGECWGILGRNGSGKTTLLHALSGLRAPDAGLVTWDSKPLPDYPRRELARQIGVLPQDEGHEFWGTALEYVLLGRYPHSRGFGITDGDEEAALAALQQMGMADMSHRTLITLSGGERQRVRVAMLLAQAPQHYCLDEPLQHLDLGHQAEALRLLQRLAVEEGKAVLMVLHETLWAGRYCDHILMLYDGGRVLAGSAAELMTLKNLEELYQCGLREIETEVGSYFLPA</sequence>
<dbReference type="InterPro" id="IPR017871">
    <property type="entry name" value="ABC_transporter-like_CS"/>
</dbReference>
<dbReference type="InterPro" id="IPR027417">
    <property type="entry name" value="P-loop_NTPase"/>
</dbReference>
<dbReference type="KEGG" id="sdr:SCD_n02223"/>
<dbReference type="Pfam" id="PF00005">
    <property type="entry name" value="ABC_tran"/>
    <property type="match status" value="1"/>
</dbReference>
<name>S6AIG8_SULDS</name>
<keyword evidence="1" id="KW-0813">Transport</keyword>
<dbReference type="Proteomes" id="UP000015559">
    <property type="component" value="Chromosome"/>
</dbReference>
<dbReference type="HOGENOM" id="CLU_000604_1_11_4"/>
<dbReference type="PANTHER" id="PTHR42794">
    <property type="entry name" value="HEMIN IMPORT ATP-BINDING PROTEIN HMUV"/>
    <property type="match status" value="1"/>
</dbReference>
<dbReference type="RefSeq" id="WP_009205227.1">
    <property type="nucleotide sequence ID" value="NC_022357.1"/>
</dbReference>
<proteinExistence type="predicted"/>
<dbReference type="SUPFAM" id="SSF52540">
    <property type="entry name" value="P-loop containing nucleoside triphosphate hydrolases"/>
    <property type="match status" value="1"/>
</dbReference>
<keyword evidence="9" id="KW-1185">Reference proteome</keyword>
<evidence type="ECO:0000256" key="2">
    <source>
        <dbReference type="ARBA" id="ARBA00022475"/>
    </source>
</evidence>
<dbReference type="GO" id="GO:0005524">
    <property type="term" value="F:ATP binding"/>
    <property type="evidence" value="ECO:0007669"/>
    <property type="project" value="UniProtKB-KW"/>
</dbReference>
<evidence type="ECO:0000256" key="1">
    <source>
        <dbReference type="ARBA" id="ARBA00022448"/>
    </source>
</evidence>